<accession>A0AAD9Z7F9</accession>
<protein>
    <submittedName>
        <fullName evidence="1">Uncharacterized protein</fullName>
    </submittedName>
</protein>
<organism evidence="1 2">
    <name type="scientific">Lepraria neglecta</name>
    <dbReference type="NCBI Taxonomy" id="209136"/>
    <lineage>
        <taxon>Eukaryota</taxon>
        <taxon>Fungi</taxon>
        <taxon>Dikarya</taxon>
        <taxon>Ascomycota</taxon>
        <taxon>Pezizomycotina</taxon>
        <taxon>Lecanoromycetes</taxon>
        <taxon>OSLEUM clade</taxon>
        <taxon>Lecanoromycetidae</taxon>
        <taxon>Lecanorales</taxon>
        <taxon>Lecanorineae</taxon>
        <taxon>Stereocaulaceae</taxon>
        <taxon>Lepraria</taxon>
    </lineage>
</organism>
<proteinExistence type="predicted"/>
<comment type="caution">
    <text evidence="1">The sequence shown here is derived from an EMBL/GenBank/DDBJ whole genome shotgun (WGS) entry which is preliminary data.</text>
</comment>
<gene>
    <name evidence="1" type="ORF">OEA41_002897</name>
</gene>
<dbReference type="Proteomes" id="UP001276659">
    <property type="component" value="Unassembled WGS sequence"/>
</dbReference>
<keyword evidence="2" id="KW-1185">Reference proteome</keyword>
<dbReference type="EMBL" id="JASNWA010000008">
    <property type="protein sequence ID" value="KAK3170813.1"/>
    <property type="molecule type" value="Genomic_DNA"/>
</dbReference>
<evidence type="ECO:0000313" key="1">
    <source>
        <dbReference type="EMBL" id="KAK3170813.1"/>
    </source>
</evidence>
<name>A0AAD9Z7F9_9LECA</name>
<evidence type="ECO:0000313" key="2">
    <source>
        <dbReference type="Proteomes" id="UP001276659"/>
    </source>
</evidence>
<reference evidence="1" key="1">
    <citation type="submission" date="2022-11" db="EMBL/GenBank/DDBJ databases">
        <title>Chromosomal genome sequence assembly and mating type (MAT) locus characterization of the leprose asexual lichenized fungus Lepraria neglecta (Nyl.) Erichsen.</title>
        <authorList>
            <person name="Allen J.L."/>
            <person name="Pfeffer B."/>
        </authorList>
    </citation>
    <scope>NUCLEOTIDE SEQUENCE</scope>
    <source>
        <strain evidence="1">Allen 5258</strain>
    </source>
</reference>
<sequence>MGKKVRNLGTRHPAMLGILSVLRNTSTMTKEEVDLEALIYTELTNPEPLALSIKLPFNKNFRTHFKSNHDYKARSSNALLQEFLSRVATALRRTSNISAWFYAAYKIDVERYNQLGTLNYLPSELRQQIWGYVVENDRPGDPHRPHRRPRITYLNYNISGPINTQLTCYLYGHNTPTIIKNNSAVCKLRQVSVNAGLEIDPIFVTRCHFYFDAPRHLMRFLARLQLLERLNAGLTSQGSKSVFRFHIKIFNYKNKLEQDEHNKDWFTAIGKLPKNLRSISFDFGYRNYHCVKEGICESSEYHMGGAVYHMDVRRELDVLRTLKKQIRKIAPGVETYMLGSEGRSMKQRDRKAFEKVFKY</sequence>
<dbReference type="AlphaFoldDB" id="A0AAD9Z7F9"/>